<protein>
    <submittedName>
        <fullName evidence="3">Uncharacterized protein</fullName>
    </submittedName>
</protein>
<dbReference type="EMBL" id="BQFW01000003">
    <property type="protein sequence ID" value="GJJ69780.1"/>
    <property type="molecule type" value="Genomic_DNA"/>
</dbReference>
<feature type="compositionally biased region" description="Acidic residues" evidence="1">
    <location>
        <begin position="196"/>
        <end position="212"/>
    </location>
</feature>
<sequence length="271" mass="29917">MWIPFPYTSPSSSSAGADGSGIAWTISQPQPSVITPNTASTRHQAISFLLPIIIIGVFLAIVGSTLLIAQCLYRRIKTLHITSSAFGTGSSSWRSYYSPNGIQDDNGDDDDGLERGERERLLERRQSTSYFNTNRTRAPVPVIIRHDTHGRPISTWSTASSVAARRGEELSKWTRRRDDLIQIYGRSSQLYTSGTEDADVGEGRADEDEDERGDTADVNVKGGKEITFAVGHSPAPPIQGVHAHDHENAHTHTRMQSDLSWTETETVPDRR</sequence>
<name>A0A9P3H443_9FUNG</name>
<dbReference type="Proteomes" id="UP000827284">
    <property type="component" value="Unassembled WGS sequence"/>
</dbReference>
<evidence type="ECO:0000313" key="3">
    <source>
        <dbReference type="EMBL" id="GJJ69780.1"/>
    </source>
</evidence>
<accession>A0A9P3H443</accession>
<dbReference type="AlphaFoldDB" id="A0A9P3H443"/>
<gene>
    <name evidence="3" type="ORF">EMPS_02128</name>
</gene>
<evidence type="ECO:0000256" key="2">
    <source>
        <dbReference type="SAM" id="Phobius"/>
    </source>
</evidence>
<feature type="transmembrane region" description="Helical" evidence="2">
    <location>
        <begin position="45"/>
        <end position="69"/>
    </location>
</feature>
<proteinExistence type="predicted"/>
<organism evidence="3 4">
    <name type="scientific">Entomortierella parvispora</name>
    <dbReference type="NCBI Taxonomy" id="205924"/>
    <lineage>
        <taxon>Eukaryota</taxon>
        <taxon>Fungi</taxon>
        <taxon>Fungi incertae sedis</taxon>
        <taxon>Mucoromycota</taxon>
        <taxon>Mortierellomycotina</taxon>
        <taxon>Mortierellomycetes</taxon>
        <taxon>Mortierellales</taxon>
        <taxon>Mortierellaceae</taxon>
        <taxon>Entomortierella</taxon>
    </lineage>
</organism>
<reference evidence="3" key="2">
    <citation type="journal article" date="2022" name="Microbiol. Resour. Announc.">
        <title>Whole-Genome Sequence of Entomortierella parvispora E1425, a Mucoromycotan Fungus Associated with Burkholderiaceae-Related Endosymbiotic Bacteria.</title>
        <authorList>
            <person name="Herlambang A."/>
            <person name="Guo Y."/>
            <person name="Takashima Y."/>
            <person name="Narisawa K."/>
            <person name="Ohta H."/>
            <person name="Nishizawa T."/>
        </authorList>
    </citation>
    <scope>NUCLEOTIDE SEQUENCE</scope>
    <source>
        <strain evidence="3">E1425</strain>
    </source>
</reference>
<evidence type="ECO:0000313" key="4">
    <source>
        <dbReference type="Proteomes" id="UP000827284"/>
    </source>
</evidence>
<dbReference type="OrthoDB" id="2446960at2759"/>
<reference evidence="3" key="1">
    <citation type="submission" date="2021-11" db="EMBL/GenBank/DDBJ databases">
        <authorList>
            <person name="Herlambang A."/>
            <person name="Guo Y."/>
            <person name="Takashima Y."/>
            <person name="Nishizawa T."/>
        </authorList>
    </citation>
    <scope>NUCLEOTIDE SEQUENCE</scope>
    <source>
        <strain evidence="3">E1425</strain>
    </source>
</reference>
<comment type="caution">
    <text evidence="3">The sequence shown here is derived from an EMBL/GenBank/DDBJ whole genome shotgun (WGS) entry which is preliminary data.</text>
</comment>
<keyword evidence="2" id="KW-1133">Transmembrane helix</keyword>
<feature type="compositionally biased region" description="Polar residues" evidence="1">
    <location>
        <begin position="254"/>
        <end position="265"/>
    </location>
</feature>
<keyword evidence="2" id="KW-0472">Membrane</keyword>
<feature type="region of interest" description="Disordered" evidence="1">
    <location>
        <begin position="228"/>
        <end position="271"/>
    </location>
</feature>
<feature type="region of interest" description="Disordered" evidence="1">
    <location>
        <begin position="192"/>
        <end position="216"/>
    </location>
</feature>
<keyword evidence="4" id="KW-1185">Reference proteome</keyword>
<keyword evidence="2" id="KW-0812">Transmembrane</keyword>
<evidence type="ECO:0000256" key="1">
    <source>
        <dbReference type="SAM" id="MobiDB-lite"/>
    </source>
</evidence>